<evidence type="ECO:0000313" key="3">
    <source>
        <dbReference type="Proteomes" id="UP001155483"/>
    </source>
</evidence>
<feature type="transmembrane region" description="Helical" evidence="1">
    <location>
        <begin position="103"/>
        <end position="122"/>
    </location>
</feature>
<protein>
    <submittedName>
        <fullName evidence="2">DUF4271 domain-containing protein</fullName>
    </submittedName>
</protein>
<feature type="transmembrane region" description="Helical" evidence="1">
    <location>
        <begin position="289"/>
        <end position="313"/>
    </location>
</feature>
<comment type="caution">
    <text evidence="2">The sequence shown here is derived from an EMBL/GenBank/DDBJ whole genome shotgun (WGS) entry which is preliminary data.</text>
</comment>
<reference evidence="2" key="2">
    <citation type="submission" date="2023-04" db="EMBL/GenBank/DDBJ databases">
        <title>Paracnuella aquatica gen. nov., sp. nov., a member of the family Chitinophagaceae isolated from a hot spring.</title>
        <authorList>
            <person name="Wang C."/>
        </authorList>
    </citation>
    <scope>NUCLEOTIDE SEQUENCE</scope>
    <source>
        <strain evidence="2">LB-8</strain>
    </source>
</reference>
<organism evidence="2 3">
    <name type="scientific">Paraflavisolibacter caeni</name>
    <dbReference type="NCBI Taxonomy" id="2982496"/>
    <lineage>
        <taxon>Bacteria</taxon>
        <taxon>Pseudomonadati</taxon>
        <taxon>Bacteroidota</taxon>
        <taxon>Chitinophagia</taxon>
        <taxon>Chitinophagales</taxon>
        <taxon>Chitinophagaceae</taxon>
        <taxon>Paraflavisolibacter</taxon>
    </lineage>
</organism>
<dbReference type="Pfam" id="PF14093">
    <property type="entry name" value="DUF4271"/>
    <property type="match status" value="1"/>
</dbReference>
<feature type="transmembrane region" description="Helical" evidence="1">
    <location>
        <begin position="182"/>
        <end position="200"/>
    </location>
</feature>
<name>A0A9X2XTH0_9BACT</name>
<keyword evidence="3" id="KW-1185">Reference proteome</keyword>
<feature type="transmembrane region" description="Helical" evidence="1">
    <location>
        <begin position="155"/>
        <end position="176"/>
    </location>
</feature>
<accession>A0A9X2XTH0</accession>
<reference evidence="2" key="1">
    <citation type="submission" date="2022-09" db="EMBL/GenBank/DDBJ databases">
        <authorList>
            <person name="Yuan C."/>
            <person name="Ke Z."/>
        </authorList>
    </citation>
    <scope>NUCLEOTIDE SEQUENCE</scope>
    <source>
        <strain evidence="2">LB-8</strain>
    </source>
</reference>
<evidence type="ECO:0000256" key="1">
    <source>
        <dbReference type="SAM" id="Phobius"/>
    </source>
</evidence>
<sequence length="316" mass="36411">MKYILIVIFSFSISFGFGQSTDSLRVKADSVLTADTVKKDTVAVKIDSAAIRAAMLSDSLYKLAQHRFYRLVDTTVYSHNPFFSFKNPEKQISEKKIWRGKEALFYSILLVLIIFALVKNMFPRYLDDIFRIFFRTSMKQRQIREQMMNTPLASLLYNLIFLLAGSLFVTLLFQHYRLGTYFNFWLLLLYGLAGLAIIYAGKFITLKIFGWMLNISDATDIYIFIVFTANKVAGVLILPFIIGLAFTDGILYTALFTVSLIMVGSLFLYRFYLSFVSVHKLIQINIFHFLIYLCAFEIAPLLLINKLLLAFFAESH</sequence>
<dbReference type="AlphaFoldDB" id="A0A9X2XTH0"/>
<keyword evidence="1" id="KW-0812">Transmembrane</keyword>
<dbReference type="EMBL" id="JAOTIF010000002">
    <property type="protein sequence ID" value="MCU7548520.1"/>
    <property type="molecule type" value="Genomic_DNA"/>
</dbReference>
<feature type="transmembrane region" description="Helical" evidence="1">
    <location>
        <begin position="221"/>
        <end position="244"/>
    </location>
</feature>
<keyword evidence="1" id="KW-0472">Membrane</keyword>
<dbReference type="InterPro" id="IPR025367">
    <property type="entry name" value="DUF4271"/>
</dbReference>
<dbReference type="Proteomes" id="UP001155483">
    <property type="component" value="Unassembled WGS sequence"/>
</dbReference>
<feature type="transmembrane region" description="Helical" evidence="1">
    <location>
        <begin position="250"/>
        <end position="269"/>
    </location>
</feature>
<dbReference type="RefSeq" id="WP_279295967.1">
    <property type="nucleotide sequence ID" value="NZ_JAOTIF010000002.1"/>
</dbReference>
<proteinExistence type="predicted"/>
<gene>
    <name evidence="2" type="ORF">OCK74_05300</name>
</gene>
<keyword evidence="1" id="KW-1133">Transmembrane helix</keyword>
<evidence type="ECO:0000313" key="2">
    <source>
        <dbReference type="EMBL" id="MCU7548520.1"/>
    </source>
</evidence>